<dbReference type="OrthoDB" id="3192156at2"/>
<proteinExistence type="predicted"/>
<dbReference type="AlphaFoldDB" id="U2TJS7"/>
<dbReference type="EMBL" id="AWEZ01000062">
    <property type="protein sequence ID" value="ERL06720.1"/>
    <property type="molecule type" value="Genomic_DNA"/>
</dbReference>
<dbReference type="RefSeq" id="WP_021726788.1">
    <property type="nucleotide sequence ID" value="NZ_AWEZ01000062.1"/>
</dbReference>
<name>U2TJS7_9ACTN</name>
<dbReference type="PATRIC" id="fig|1125712.3.peg.1992"/>
<gene>
    <name evidence="1" type="ORF">HMPREF1316_0570</name>
</gene>
<comment type="caution">
    <text evidence="1">The sequence shown here is derived from an EMBL/GenBank/DDBJ whole genome shotgun (WGS) entry which is preliminary data.</text>
</comment>
<dbReference type="Proteomes" id="UP000016638">
    <property type="component" value="Unassembled WGS sequence"/>
</dbReference>
<evidence type="ECO:0000313" key="1">
    <source>
        <dbReference type="EMBL" id="ERL06720.1"/>
    </source>
</evidence>
<protein>
    <submittedName>
        <fullName evidence="1">Uncharacterized protein</fullName>
    </submittedName>
</protein>
<reference evidence="1 2" key="1">
    <citation type="submission" date="2013-08" db="EMBL/GenBank/DDBJ databases">
        <authorList>
            <person name="Durkin A.S."/>
            <person name="Haft D.R."/>
            <person name="McCorrison J."/>
            <person name="Torralba M."/>
            <person name="Gillis M."/>
            <person name="Haft D.H."/>
            <person name="Methe B."/>
            <person name="Sutton G."/>
            <person name="Nelson K.E."/>
        </authorList>
    </citation>
    <scope>NUCLEOTIDE SEQUENCE [LARGE SCALE GENOMIC DNA]</scope>
    <source>
        <strain evidence="1 2">F0195</strain>
    </source>
</reference>
<organism evidence="1 2">
    <name type="scientific">Olsenella profusa F0195</name>
    <dbReference type="NCBI Taxonomy" id="1125712"/>
    <lineage>
        <taxon>Bacteria</taxon>
        <taxon>Bacillati</taxon>
        <taxon>Actinomycetota</taxon>
        <taxon>Coriobacteriia</taxon>
        <taxon>Coriobacteriales</taxon>
        <taxon>Atopobiaceae</taxon>
        <taxon>Olsenella</taxon>
    </lineage>
</organism>
<sequence length="126" mass="13431">MPNEVRTLDVSRPVGELVGENPGLKGILDELGFEDLPADRALPEIAEGLGVEFSVVSMALMASGYDVIGYVPEDSGYRSPLPDMLGVLFGGSYEGEGLPDASTAPMFANMEMAIRRAQESGRLPKQ</sequence>
<dbReference type="STRING" id="1125712.HMPREF1316_0570"/>
<evidence type="ECO:0000313" key="2">
    <source>
        <dbReference type="Proteomes" id="UP000016638"/>
    </source>
</evidence>
<keyword evidence="2" id="KW-1185">Reference proteome</keyword>
<accession>U2TJS7</accession>